<proteinExistence type="predicted"/>
<evidence type="ECO:0000313" key="2">
    <source>
        <dbReference type="Proteomes" id="UP001633002"/>
    </source>
</evidence>
<sequence>MYSTETLLGSTLGPQILGQLGDRGGLGVFGKSTSTLVSAGGGGCSAAKRWVSWTVEKSSVRNRGGGRLSDGQRRFRLRARHSSGSSCTSSGSVHMKFPGASFGQLRDRSRSRKGGRVLAFWVTGQDDVVDEEYHEFDEIYTDEVGPLTSIGDFTRFMDNGDDGAELQTAIVTYRKPFPWNVLSRTQVDLVAAVHIADKKFFGNLQEELVSYDRVLYEMVADKNPKLSNRNAKSRWRPPKRRGKAGFSVIGTIQRLMARILTLDFQLECMDYRRDNWFHADLDYETFQKLQNERGETFFSFAKDLTEISTKTIFKNLSVSSDMKPWRSKLLWVARVFPMPLLGLVVIETVCAPSNAPLQKSPEMKALLELDLASALKVYLAKQITTDLTDGASTLVENSVIIGERNRAAMGELQEAIRDGCKKIAIFYGSGHLPDMHARLTRDFGLVPTDIQWRTAWSIQSRKTIREGALTSFLRNLAEVSGWPLNRYQTLALLFLSGILAVDLWFWELFLGAVIDYSQQTIVFVVNFLEQGWNL</sequence>
<evidence type="ECO:0000313" key="1">
    <source>
        <dbReference type="EMBL" id="KAL3687141.1"/>
    </source>
</evidence>
<reference evidence="1 2" key="1">
    <citation type="submission" date="2024-09" db="EMBL/GenBank/DDBJ databases">
        <title>Chromosome-scale assembly of Riccia sorocarpa.</title>
        <authorList>
            <person name="Paukszto L."/>
        </authorList>
    </citation>
    <scope>NUCLEOTIDE SEQUENCE [LARGE SCALE GENOMIC DNA]</scope>
    <source>
        <strain evidence="1">LP-2024</strain>
        <tissue evidence="1">Aerial parts of the thallus</tissue>
    </source>
</reference>
<keyword evidence="2" id="KW-1185">Reference proteome</keyword>
<comment type="caution">
    <text evidence="1">The sequence shown here is derived from an EMBL/GenBank/DDBJ whole genome shotgun (WGS) entry which is preliminary data.</text>
</comment>
<dbReference type="Proteomes" id="UP001633002">
    <property type="component" value="Unassembled WGS sequence"/>
</dbReference>
<dbReference type="PANTHER" id="PTHR35757">
    <property type="entry name" value="THERMOSOME SUBUNIT GAMMA"/>
    <property type="match status" value="1"/>
</dbReference>
<dbReference type="PANTHER" id="PTHR35757:SF1">
    <property type="entry name" value="THERMOSOME SUBUNIT GAMMA"/>
    <property type="match status" value="1"/>
</dbReference>
<name>A0ABD3H8G0_9MARC</name>
<protein>
    <submittedName>
        <fullName evidence="1">Uncharacterized protein</fullName>
    </submittedName>
</protein>
<accession>A0ABD3H8G0</accession>
<dbReference type="EMBL" id="JBJQOH010000004">
    <property type="protein sequence ID" value="KAL3687141.1"/>
    <property type="molecule type" value="Genomic_DNA"/>
</dbReference>
<dbReference type="AlphaFoldDB" id="A0ABD3H8G0"/>
<gene>
    <name evidence="1" type="ORF">R1sor_013450</name>
</gene>
<organism evidence="1 2">
    <name type="scientific">Riccia sorocarpa</name>
    <dbReference type="NCBI Taxonomy" id="122646"/>
    <lineage>
        <taxon>Eukaryota</taxon>
        <taxon>Viridiplantae</taxon>
        <taxon>Streptophyta</taxon>
        <taxon>Embryophyta</taxon>
        <taxon>Marchantiophyta</taxon>
        <taxon>Marchantiopsida</taxon>
        <taxon>Marchantiidae</taxon>
        <taxon>Marchantiales</taxon>
        <taxon>Ricciaceae</taxon>
        <taxon>Riccia</taxon>
    </lineage>
</organism>